<evidence type="ECO:0000313" key="2">
    <source>
        <dbReference type="EMBL" id="AMY10246.1"/>
    </source>
</evidence>
<evidence type="ECO:0000256" key="1">
    <source>
        <dbReference type="SAM" id="Phobius"/>
    </source>
</evidence>
<feature type="transmembrane region" description="Helical" evidence="1">
    <location>
        <begin position="20"/>
        <end position="43"/>
    </location>
</feature>
<gene>
    <name evidence="2" type="ORF">LuPra_03476</name>
</gene>
<accession>A0A143PPF3</accession>
<reference evidence="3" key="2">
    <citation type="submission" date="2016-04" db="EMBL/GenBank/DDBJ databases">
        <title>First Complete Genome Sequence of a Subdivision 6 Acidobacterium.</title>
        <authorList>
            <person name="Huang S."/>
            <person name="Vieira S."/>
            <person name="Bunk B."/>
            <person name="Riedel T."/>
            <person name="Sproeer C."/>
            <person name="Overmann J."/>
        </authorList>
    </citation>
    <scope>NUCLEOTIDE SEQUENCE [LARGE SCALE GENOMIC DNA]</scope>
    <source>
        <strain evidence="3">DSM 100886 HEG_-6_39</strain>
    </source>
</reference>
<dbReference type="OrthoDB" id="9790526at2"/>
<keyword evidence="1" id="KW-0812">Transmembrane</keyword>
<keyword evidence="1" id="KW-0472">Membrane</keyword>
<keyword evidence="3" id="KW-1185">Reference proteome</keyword>
<proteinExistence type="predicted"/>
<dbReference type="KEGG" id="abac:LuPra_03476"/>
<evidence type="ECO:0008006" key="4">
    <source>
        <dbReference type="Google" id="ProtNLM"/>
    </source>
</evidence>
<reference evidence="2 3" key="1">
    <citation type="journal article" date="2016" name="Genome Announc.">
        <title>First Complete Genome Sequence of a Subdivision 6 Acidobacterium Strain.</title>
        <authorList>
            <person name="Huang S."/>
            <person name="Vieira S."/>
            <person name="Bunk B."/>
            <person name="Riedel T."/>
            <person name="Sproer C."/>
            <person name="Overmann J."/>
        </authorList>
    </citation>
    <scope>NUCLEOTIDE SEQUENCE [LARGE SCALE GENOMIC DNA]</scope>
    <source>
        <strain evidence="3">DSM 100886 HEG_-6_39</strain>
    </source>
</reference>
<organism evidence="2 3">
    <name type="scientific">Luteitalea pratensis</name>
    <dbReference type="NCBI Taxonomy" id="1855912"/>
    <lineage>
        <taxon>Bacteria</taxon>
        <taxon>Pseudomonadati</taxon>
        <taxon>Acidobacteriota</taxon>
        <taxon>Vicinamibacteria</taxon>
        <taxon>Vicinamibacterales</taxon>
        <taxon>Vicinamibacteraceae</taxon>
        <taxon>Luteitalea</taxon>
    </lineage>
</organism>
<keyword evidence="1" id="KW-1133">Transmembrane helix</keyword>
<sequence>MTITGEALRVVRRVLPREGGYSFVELIVVAAIILVLATAVLPLSKVGIQRQKEVELRRALREMRTAIDHYKDAADLQQISNLELEPDDMGYPPDLETLVKGATKAGDATQTRLRFLRRIPTDPMTGEAEWGLRSYQDRPESTSWGGQNVFDVYSTAGGTGLDGIRYSEW</sequence>
<dbReference type="AlphaFoldDB" id="A0A143PPF3"/>
<dbReference type="SUPFAM" id="SSF54523">
    <property type="entry name" value="Pili subunits"/>
    <property type="match status" value="1"/>
</dbReference>
<dbReference type="RefSeq" id="WP_110171902.1">
    <property type="nucleotide sequence ID" value="NZ_CP015136.1"/>
</dbReference>
<dbReference type="STRING" id="1855912.LuPra_03476"/>
<dbReference type="EMBL" id="CP015136">
    <property type="protein sequence ID" value="AMY10246.1"/>
    <property type="molecule type" value="Genomic_DNA"/>
</dbReference>
<protein>
    <recommendedName>
        <fullName evidence="4">General secretion pathway protein GspG</fullName>
    </recommendedName>
</protein>
<dbReference type="Proteomes" id="UP000076079">
    <property type="component" value="Chromosome"/>
</dbReference>
<evidence type="ECO:0000313" key="3">
    <source>
        <dbReference type="Proteomes" id="UP000076079"/>
    </source>
</evidence>
<dbReference type="InterPro" id="IPR045584">
    <property type="entry name" value="Pilin-like"/>
</dbReference>
<name>A0A143PPF3_LUTPR</name>